<evidence type="ECO:0000256" key="8">
    <source>
        <dbReference type="ARBA" id="ARBA00022963"/>
    </source>
</evidence>
<name>A0A0H2VEG3_STAES</name>
<organism evidence="14 15">
    <name type="scientific">Staphylococcus epidermidis (strain ATCC 12228 / FDA PCI 1200)</name>
    <dbReference type="NCBI Taxonomy" id="176280"/>
    <lineage>
        <taxon>Bacteria</taxon>
        <taxon>Bacillati</taxon>
        <taxon>Bacillota</taxon>
        <taxon>Bacilli</taxon>
        <taxon>Bacillales</taxon>
        <taxon>Staphylococcaceae</taxon>
        <taxon>Staphylococcus</taxon>
    </lineage>
</organism>
<keyword evidence="9" id="KW-0443">Lipid metabolism</keyword>
<evidence type="ECO:0000256" key="6">
    <source>
        <dbReference type="ARBA" id="ARBA00022729"/>
    </source>
</evidence>
<feature type="compositionally biased region" description="Polar residues" evidence="10">
    <location>
        <begin position="226"/>
        <end position="237"/>
    </location>
</feature>
<dbReference type="PATRIC" id="fig|176280.10.peg.168"/>
<dbReference type="GO" id="GO:0016042">
    <property type="term" value="P:lipid catabolic process"/>
    <property type="evidence" value="ECO:0007669"/>
    <property type="project" value="UniProtKB-KW"/>
</dbReference>
<feature type="compositionally biased region" description="Polar residues" evidence="10">
    <location>
        <begin position="40"/>
        <end position="55"/>
    </location>
</feature>
<dbReference type="NCBIfam" id="TIGR01168">
    <property type="entry name" value="YSIRK_signal"/>
    <property type="match status" value="1"/>
</dbReference>
<dbReference type="PANTHER" id="PTHR34043:SF3">
    <property type="entry name" value="ALPHA_BETA-HYDROLASES SUPERFAMILY PROTEIN"/>
    <property type="match status" value="1"/>
</dbReference>
<dbReference type="GO" id="GO:0004806">
    <property type="term" value="F:triacylglycerol lipase activity"/>
    <property type="evidence" value="ECO:0007669"/>
    <property type="project" value="UniProtKB-EC"/>
</dbReference>
<dbReference type="Pfam" id="PF04650">
    <property type="entry name" value="YSIRK_signal"/>
    <property type="match status" value="1"/>
</dbReference>
<dbReference type="EC" id="3.1.1.3" evidence="4"/>
<dbReference type="Gene3D" id="3.40.50.1820">
    <property type="entry name" value="alpha/beta hydrolase"/>
    <property type="match status" value="1"/>
</dbReference>
<accession>A0A0H2VEG3</accession>
<proteinExistence type="inferred from homology"/>
<dbReference type="RefSeq" id="WP_011082580.1">
    <property type="nucleotide sequence ID" value="NC_004461.1"/>
</dbReference>
<dbReference type="HOGENOM" id="CLU_023555_2_0_9"/>
<feature type="region of interest" description="Disordered" evidence="10">
    <location>
        <begin position="40"/>
        <end position="244"/>
    </location>
</feature>
<gene>
    <name evidence="14" type="ordered locus">SE_0185</name>
</gene>
<comment type="similarity">
    <text evidence="3">Belongs to the AB hydrolase superfamily. Lipase family.</text>
</comment>
<dbReference type="GO" id="GO:0005576">
    <property type="term" value="C:extracellular region"/>
    <property type="evidence" value="ECO:0007669"/>
    <property type="project" value="UniProtKB-SubCell"/>
</dbReference>
<evidence type="ECO:0000259" key="12">
    <source>
        <dbReference type="Pfam" id="PF04650"/>
    </source>
</evidence>
<evidence type="ECO:0000256" key="7">
    <source>
        <dbReference type="ARBA" id="ARBA00022801"/>
    </source>
</evidence>
<keyword evidence="11" id="KW-0812">Transmembrane</keyword>
<feature type="compositionally biased region" description="Low complexity" evidence="10">
    <location>
        <begin position="94"/>
        <end position="107"/>
    </location>
</feature>
<dbReference type="EMBL" id="AE015929">
    <property type="protein sequence ID" value="AAO03782.1"/>
    <property type="molecule type" value="Genomic_DNA"/>
</dbReference>
<keyword evidence="11" id="KW-0472">Membrane</keyword>
<feature type="domain" description="YSIRK Gram-positive signal peptide" evidence="12">
    <location>
        <begin position="5"/>
        <end position="30"/>
    </location>
</feature>
<evidence type="ECO:0000256" key="4">
    <source>
        <dbReference type="ARBA" id="ARBA00013279"/>
    </source>
</evidence>
<keyword evidence="5" id="KW-0964">Secreted</keyword>
<keyword evidence="6" id="KW-0732">Signal</keyword>
<evidence type="ECO:0000256" key="11">
    <source>
        <dbReference type="SAM" id="Phobius"/>
    </source>
</evidence>
<dbReference type="SUPFAM" id="SSF53474">
    <property type="entry name" value="alpha/beta-Hydrolases"/>
    <property type="match status" value="1"/>
</dbReference>
<dbReference type="OrthoDB" id="2004167at2"/>
<protein>
    <recommendedName>
        <fullName evidence="4">triacylglycerol lipase</fullName>
        <ecNumber evidence="4">3.1.1.3</ecNumber>
    </recommendedName>
</protein>
<dbReference type="SMR" id="A0A0H2VEG3"/>
<dbReference type="NCBIfam" id="NF047351">
    <property type="entry name" value="lipase_YSIRK_Sa"/>
    <property type="match status" value="1"/>
</dbReference>
<dbReference type="Proteomes" id="UP000001411">
    <property type="component" value="Chromosome"/>
</dbReference>
<keyword evidence="8" id="KW-0442">Lipid degradation</keyword>
<comment type="subcellular location">
    <subcellularLocation>
        <location evidence="2">Secreted</location>
    </subcellularLocation>
</comment>
<dbReference type="InterPro" id="IPR056304">
    <property type="entry name" value="Lip-like_C"/>
</dbReference>
<evidence type="ECO:0000313" key="14">
    <source>
        <dbReference type="EMBL" id="AAO03782.1"/>
    </source>
</evidence>
<feature type="compositionally biased region" description="Polar residues" evidence="10">
    <location>
        <begin position="65"/>
        <end position="90"/>
    </location>
</feature>
<feature type="compositionally biased region" description="Basic and acidic residues" evidence="10">
    <location>
        <begin position="140"/>
        <end position="157"/>
    </location>
</feature>
<dbReference type="Pfam" id="PF24708">
    <property type="entry name" value="Lip_C"/>
    <property type="match status" value="1"/>
</dbReference>
<dbReference type="InterPro" id="IPR029058">
    <property type="entry name" value="AB_hydrolase_fold"/>
</dbReference>
<sequence>MKNNNETRRFSIRKYTVGVVSIITGITIFVSGQHAQAAEMTQSSSDFNEQSQQTEQVEHKEDTTHLSYELNQEGDTASQSKTNQENQSDENVQKKNNQTQQDSTQTSPLNDQEQTLKGQQSKDNHVTPNSRQDTYPKGQNQDDKGKQQFKDNQHSQTEHQPNTQNQNNDQDSSDKKQHPSDQTQAPSSKGTQPKQSQSIGDRDKTVKQPSSKVHKIGNTKTDKTVKTNQKKQTSLTSPRVVKSKQTKHINQLTAHAQYKNQYPVVFVHGFVGLVGEDSFSMYPNYWGGTKYNVKQELTKLGYRVHEANVGAFSSNYDRAVELYYYIKGGRVDYGAAHAAKYGHKRYGRTYEGIMPDWEPGKKIHLVGHSMGGQTIRLMEHFLRNGNQEEIDYQRQYGGTVSDLFKGGQDNMVSTITTLGTPHNGTPAADKLGSTKFIKDTINRIGKIGGTKALDLELGFSQWGFKQKPNESYAEYAKRIANSKVWETEDQAVNDLTTAGAEKLNQMTTLNPNIVYTSYTGAATHTGPLGNEVPNIRQFPLFDLTSRVIGGDDNKNVRVNDGIVPVSSSLHPSDEAFKKVGMMNLATDKGIWQVRPVQYDWDHLDLVGLDTTDYKRTGEELGQFYMSMINNMLKVEELDGITRK</sequence>
<keyword evidence="11" id="KW-1133">Transmembrane helix</keyword>
<evidence type="ECO:0000256" key="10">
    <source>
        <dbReference type="SAM" id="MobiDB-lite"/>
    </source>
</evidence>
<dbReference type="AlphaFoldDB" id="A0A0H2VEG3"/>
<evidence type="ECO:0000256" key="1">
    <source>
        <dbReference type="ARBA" id="ARBA00001024"/>
    </source>
</evidence>
<dbReference type="InterPro" id="IPR005877">
    <property type="entry name" value="YSIRK_signal_dom"/>
</dbReference>
<evidence type="ECO:0000256" key="5">
    <source>
        <dbReference type="ARBA" id="ARBA00022525"/>
    </source>
</evidence>
<feature type="transmembrane region" description="Helical" evidence="11">
    <location>
        <begin position="12"/>
        <end position="32"/>
    </location>
</feature>
<comment type="catalytic activity">
    <reaction evidence="1">
        <text>a triacylglycerol + H2O = a diacylglycerol + a fatty acid + H(+)</text>
        <dbReference type="Rhea" id="RHEA:12044"/>
        <dbReference type="ChEBI" id="CHEBI:15377"/>
        <dbReference type="ChEBI" id="CHEBI:15378"/>
        <dbReference type="ChEBI" id="CHEBI:17855"/>
        <dbReference type="ChEBI" id="CHEBI:18035"/>
        <dbReference type="ChEBI" id="CHEBI:28868"/>
        <dbReference type="EC" id="3.1.1.3"/>
    </reaction>
</comment>
<evidence type="ECO:0000256" key="9">
    <source>
        <dbReference type="ARBA" id="ARBA00023098"/>
    </source>
</evidence>
<dbReference type="eggNOG" id="COG1075">
    <property type="taxonomic scope" value="Bacteria"/>
</dbReference>
<evidence type="ECO:0000259" key="13">
    <source>
        <dbReference type="Pfam" id="PF24708"/>
    </source>
</evidence>
<feature type="domain" description="Lipase-like C-terminal" evidence="13">
    <location>
        <begin position="260"/>
        <end position="638"/>
    </location>
</feature>
<keyword evidence="7 14" id="KW-0378">Hydrolase</keyword>
<feature type="compositionally biased region" description="Polar residues" evidence="10">
    <location>
        <begin position="108"/>
        <end position="119"/>
    </location>
</feature>
<dbReference type="KEGG" id="sep:SE_0185"/>
<feature type="compositionally biased region" description="Polar residues" evidence="10">
    <location>
        <begin position="180"/>
        <end position="199"/>
    </location>
</feature>
<reference evidence="14 15" key="1">
    <citation type="journal article" date="2003" name="Mol. Microbiol.">
        <title>Genome-based analysis of virulence genes in a non-biofilm-forming Staphylococcus epidermidis strain (ATCC 12228).</title>
        <authorList>
            <person name="Zhang Y.Q."/>
            <person name="Ren S.X."/>
            <person name="Li H.L."/>
            <person name="Wang Y.X."/>
            <person name="Fu G."/>
            <person name="Yang J."/>
            <person name="Qin Z.Q."/>
            <person name="Miao Y.G."/>
            <person name="Wang W.Y."/>
            <person name="Chen R.S."/>
            <person name="Shen Y."/>
            <person name="Chen Z."/>
            <person name="Yuan Z.H."/>
            <person name="Zhao G.P."/>
            <person name="Qu D."/>
            <person name="Danchin A."/>
            <person name="Wen Y.M."/>
        </authorList>
    </citation>
    <scope>NUCLEOTIDE SEQUENCE [LARGE SCALE GENOMIC DNA]</scope>
    <source>
        <strain evidence="15">ATCC 12228 / FDA PCI 1200</strain>
    </source>
</reference>
<dbReference type="PANTHER" id="PTHR34043">
    <property type="entry name" value="ALPHA/BETA-HYDROLASES SUPERFAMILY PROTEIN"/>
    <property type="match status" value="1"/>
</dbReference>
<evidence type="ECO:0000313" key="15">
    <source>
        <dbReference type="Proteomes" id="UP000001411"/>
    </source>
</evidence>
<evidence type="ECO:0000256" key="3">
    <source>
        <dbReference type="ARBA" id="ARBA00010701"/>
    </source>
</evidence>
<evidence type="ECO:0000256" key="2">
    <source>
        <dbReference type="ARBA" id="ARBA00004613"/>
    </source>
</evidence>